<organism evidence="2 3">
    <name type="scientific">Novosphingobium anseongense</name>
    <dbReference type="NCBI Taxonomy" id="3133436"/>
    <lineage>
        <taxon>Bacteria</taxon>
        <taxon>Pseudomonadati</taxon>
        <taxon>Pseudomonadota</taxon>
        <taxon>Alphaproteobacteria</taxon>
        <taxon>Sphingomonadales</taxon>
        <taxon>Sphingomonadaceae</taxon>
        <taxon>Novosphingobium</taxon>
    </lineage>
</organism>
<dbReference type="PANTHER" id="PTHR41709">
    <property type="entry name" value="KAIB-LIKE PROTEIN 1"/>
    <property type="match status" value="1"/>
</dbReference>
<dbReference type="RefSeq" id="WP_339586143.1">
    <property type="nucleotide sequence ID" value="NZ_JBBHJZ010000001.1"/>
</dbReference>
<dbReference type="Gene3D" id="3.40.30.10">
    <property type="entry name" value="Glutaredoxin"/>
    <property type="match status" value="1"/>
</dbReference>
<feature type="domain" description="KaiB" evidence="1">
    <location>
        <begin position="3"/>
        <end position="84"/>
    </location>
</feature>
<dbReference type="CDD" id="cd02978">
    <property type="entry name" value="KaiB_like"/>
    <property type="match status" value="1"/>
</dbReference>
<gene>
    <name evidence="2" type="ORF">WG901_06245</name>
</gene>
<dbReference type="InterPro" id="IPR039022">
    <property type="entry name" value="KaiB-like"/>
</dbReference>
<dbReference type="Proteomes" id="UP001361239">
    <property type="component" value="Unassembled WGS sequence"/>
</dbReference>
<name>A0ABU8RT04_9SPHN</name>
<evidence type="ECO:0000313" key="2">
    <source>
        <dbReference type="EMBL" id="MEJ5976225.1"/>
    </source>
</evidence>
<keyword evidence="3" id="KW-1185">Reference proteome</keyword>
<reference evidence="2 3" key="1">
    <citation type="submission" date="2024-03" db="EMBL/GenBank/DDBJ databases">
        <authorList>
            <person name="Jo J.-H."/>
        </authorList>
    </citation>
    <scope>NUCLEOTIDE SEQUENCE [LARGE SCALE GENOMIC DNA]</scope>
    <source>
        <strain evidence="2 3">PS1R-30</strain>
    </source>
</reference>
<dbReference type="EMBL" id="JBBHJZ010000001">
    <property type="protein sequence ID" value="MEJ5976225.1"/>
    <property type="molecule type" value="Genomic_DNA"/>
</dbReference>
<dbReference type="Pfam" id="PF07689">
    <property type="entry name" value="KaiB"/>
    <property type="match status" value="1"/>
</dbReference>
<proteinExistence type="predicted"/>
<accession>A0ABU8RT04</accession>
<dbReference type="InterPro" id="IPR011649">
    <property type="entry name" value="KaiB_domain"/>
</dbReference>
<dbReference type="SUPFAM" id="SSF52833">
    <property type="entry name" value="Thioredoxin-like"/>
    <property type="match status" value="1"/>
</dbReference>
<dbReference type="InterPro" id="IPR036249">
    <property type="entry name" value="Thioredoxin-like_sf"/>
</dbReference>
<sequence>MLRLFVTGTTSRSQRAIANMRKICEKELAGQYDLEIIDVYEKPEATRELQVVATPTLVKVLPEPLRRIIGDLSDREKVLTGLNLTPVTGEPRQIS</sequence>
<protein>
    <submittedName>
        <fullName evidence="2">Circadian clock KaiB family protein</fullName>
    </submittedName>
</protein>
<dbReference type="SMART" id="SM01248">
    <property type="entry name" value="KaiB"/>
    <property type="match status" value="1"/>
</dbReference>
<evidence type="ECO:0000259" key="1">
    <source>
        <dbReference type="SMART" id="SM01248"/>
    </source>
</evidence>
<dbReference type="PANTHER" id="PTHR41709:SF2">
    <property type="entry name" value="CIRCADIAN CLOCK PROTEIN KAIB2"/>
    <property type="match status" value="1"/>
</dbReference>
<evidence type="ECO:0000313" key="3">
    <source>
        <dbReference type="Proteomes" id="UP001361239"/>
    </source>
</evidence>
<comment type="caution">
    <text evidence="2">The sequence shown here is derived from an EMBL/GenBank/DDBJ whole genome shotgun (WGS) entry which is preliminary data.</text>
</comment>